<comment type="subunit">
    <text evidence="8">Homodimer.</text>
</comment>
<dbReference type="InterPro" id="IPR004821">
    <property type="entry name" value="Cyt_trans-like"/>
</dbReference>
<dbReference type="PANTHER" id="PTHR21299">
    <property type="entry name" value="CYTIDYLATE KINASE/PANTOATE-BETA-ALANINE LIGASE"/>
    <property type="match status" value="1"/>
</dbReference>
<reference evidence="9 10" key="1">
    <citation type="submission" date="2014-02" db="EMBL/GenBank/DDBJ databases">
        <title>Kosmotoga genome sequencing.</title>
        <authorList>
            <person name="Pollo S.M."/>
            <person name="Charchuk R."/>
            <person name="Nesbo C.L."/>
        </authorList>
    </citation>
    <scope>NUCLEOTIDE SEQUENCE [LARGE SCALE GENOMIC DNA]</scope>
    <source>
        <strain evidence="9 10">S304</strain>
    </source>
</reference>
<comment type="function">
    <text evidence="8">Catalyzes the condensation of pantoate with beta-alanine in an ATP-dependent reaction via a pantoyl-adenylate intermediate.</text>
</comment>
<evidence type="ECO:0000256" key="8">
    <source>
        <dbReference type="HAMAP-Rule" id="MF_00158"/>
    </source>
</evidence>
<dbReference type="GO" id="GO:0015940">
    <property type="term" value="P:pantothenate biosynthetic process"/>
    <property type="evidence" value="ECO:0007669"/>
    <property type="project" value="UniProtKB-UniRule"/>
</dbReference>
<dbReference type="GO" id="GO:0005524">
    <property type="term" value="F:ATP binding"/>
    <property type="evidence" value="ECO:0007669"/>
    <property type="project" value="UniProtKB-KW"/>
</dbReference>
<keyword evidence="4 8" id="KW-0566">Pantothenate biosynthesis</keyword>
<dbReference type="STRING" id="1453497.AT15_06865"/>
<keyword evidence="5 8" id="KW-0547">Nucleotide-binding</keyword>
<evidence type="ECO:0000313" key="9">
    <source>
        <dbReference type="EMBL" id="OAA31212.1"/>
    </source>
</evidence>
<comment type="subcellular location">
    <subcellularLocation>
        <location evidence="8">Cytoplasm</location>
    </subcellularLocation>
</comment>
<accession>A0A176K2H6</accession>
<dbReference type="Pfam" id="PF02569">
    <property type="entry name" value="Pantoate_ligase"/>
    <property type="match status" value="1"/>
</dbReference>
<dbReference type="UniPathway" id="UPA00028">
    <property type="reaction ID" value="UER00005"/>
</dbReference>
<comment type="miscellaneous">
    <text evidence="8">The reaction proceeds by a bi uni uni bi ping pong mechanism.</text>
</comment>
<proteinExistence type="inferred from homology"/>
<evidence type="ECO:0000256" key="7">
    <source>
        <dbReference type="ARBA" id="ARBA00048258"/>
    </source>
</evidence>
<evidence type="ECO:0000256" key="2">
    <source>
        <dbReference type="ARBA" id="ARBA00009256"/>
    </source>
</evidence>
<dbReference type="HAMAP" id="MF_00158">
    <property type="entry name" value="PanC"/>
    <property type="match status" value="1"/>
</dbReference>
<dbReference type="PATRIC" id="fig|1453497.3.peg.1370"/>
<dbReference type="NCBIfam" id="TIGR00125">
    <property type="entry name" value="cyt_tran_rel"/>
    <property type="match status" value="1"/>
</dbReference>
<dbReference type="CDD" id="cd00560">
    <property type="entry name" value="PanC"/>
    <property type="match status" value="1"/>
</dbReference>
<comment type="catalytic activity">
    <reaction evidence="7 8">
        <text>(R)-pantoate + beta-alanine + ATP = (R)-pantothenate + AMP + diphosphate + H(+)</text>
        <dbReference type="Rhea" id="RHEA:10912"/>
        <dbReference type="ChEBI" id="CHEBI:15378"/>
        <dbReference type="ChEBI" id="CHEBI:15980"/>
        <dbReference type="ChEBI" id="CHEBI:29032"/>
        <dbReference type="ChEBI" id="CHEBI:30616"/>
        <dbReference type="ChEBI" id="CHEBI:33019"/>
        <dbReference type="ChEBI" id="CHEBI:57966"/>
        <dbReference type="ChEBI" id="CHEBI:456215"/>
        <dbReference type="EC" id="6.3.2.1"/>
    </reaction>
</comment>
<name>A0A176K2H6_9BACT</name>
<evidence type="ECO:0000256" key="4">
    <source>
        <dbReference type="ARBA" id="ARBA00022655"/>
    </source>
</evidence>
<sequence length="286" mass="32342">MEVIRTVQEMKDLAYGFLCKRVSHGFVPTMGYLHEGHLSLVRKAREDNDIVTVSIFVNPTQFGPNEDYSKYPRDEERDLSLLAGLGVDYVFIPEVVEMYKPDHSTFVEVKGLTEGLCGTRRPGHFRGVTTVVIKLFNIVMPTKAYFGQKDAQQFRVIRRMVRDLDLSVELVEMPIVRESDGLAMSSRNVYLSPRERLQAPLLHKALLKGNELIGKGITDVGTIKANMRQILGKGDLIKVDYVELVDEETLAPIDNLQEKKNKKVILAIAVYLGKARLIDNEIVRVP</sequence>
<dbReference type="NCBIfam" id="TIGR00018">
    <property type="entry name" value="panC"/>
    <property type="match status" value="1"/>
</dbReference>
<keyword evidence="10" id="KW-1185">Reference proteome</keyword>
<dbReference type="PANTHER" id="PTHR21299:SF1">
    <property type="entry name" value="PANTOATE--BETA-ALANINE LIGASE"/>
    <property type="match status" value="1"/>
</dbReference>
<feature type="binding site" evidence="8">
    <location>
        <position position="153"/>
    </location>
    <ligand>
        <name>(R)-pantoate</name>
        <dbReference type="ChEBI" id="CHEBI:15980"/>
    </ligand>
</feature>
<dbReference type="RefSeq" id="WP_068346166.1">
    <property type="nucleotide sequence ID" value="NZ_JFHK01000004.1"/>
</dbReference>
<dbReference type="InterPro" id="IPR014729">
    <property type="entry name" value="Rossmann-like_a/b/a_fold"/>
</dbReference>
<protein>
    <recommendedName>
        <fullName evidence="8">Pantothenate synthetase</fullName>
        <shortName evidence="8">PS</shortName>
        <ecNumber evidence="8">6.3.2.1</ecNumber>
    </recommendedName>
    <alternativeName>
        <fullName evidence="8">Pantoate--beta-alanine ligase</fullName>
    </alternativeName>
    <alternativeName>
        <fullName evidence="8">Pantoate-activating enzyme</fullName>
    </alternativeName>
</protein>
<feature type="binding site" evidence="8">
    <location>
        <begin position="147"/>
        <end position="150"/>
    </location>
    <ligand>
        <name>ATP</name>
        <dbReference type="ChEBI" id="CHEBI:30616"/>
    </ligand>
</feature>
<dbReference type="GO" id="GO:0005829">
    <property type="term" value="C:cytosol"/>
    <property type="evidence" value="ECO:0007669"/>
    <property type="project" value="TreeGrafter"/>
</dbReference>
<dbReference type="Gene3D" id="3.40.50.620">
    <property type="entry name" value="HUPs"/>
    <property type="match status" value="1"/>
</dbReference>
<organism evidence="9 10">
    <name type="scientific">Kosmotoga arenicorallina S304</name>
    <dbReference type="NCBI Taxonomy" id="1453497"/>
    <lineage>
        <taxon>Bacteria</taxon>
        <taxon>Thermotogati</taxon>
        <taxon>Thermotogota</taxon>
        <taxon>Thermotogae</taxon>
        <taxon>Kosmotogales</taxon>
        <taxon>Kosmotogaceae</taxon>
        <taxon>Kosmotoga</taxon>
    </lineage>
</organism>
<comment type="pathway">
    <text evidence="1 8">Cofactor biosynthesis; (R)-pantothenate biosynthesis; (R)-pantothenate from (R)-pantoate and beta-alanine: step 1/1.</text>
</comment>
<dbReference type="InterPro" id="IPR042176">
    <property type="entry name" value="Pantoate_ligase_C"/>
</dbReference>
<feature type="binding site" evidence="8">
    <location>
        <position position="61"/>
    </location>
    <ligand>
        <name>beta-alanine</name>
        <dbReference type="ChEBI" id="CHEBI:57966"/>
    </ligand>
</feature>
<dbReference type="Gene3D" id="3.30.1300.10">
    <property type="entry name" value="Pantoate-beta-alanine ligase, C-terminal domain"/>
    <property type="match status" value="1"/>
</dbReference>
<dbReference type="InterPro" id="IPR003721">
    <property type="entry name" value="Pantoate_ligase"/>
</dbReference>
<feature type="active site" description="Proton donor" evidence="8">
    <location>
        <position position="37"/>
    </location>
</feature>
<dbReference type="GO" id="GO:0004592">
    <property type="term" value="F:pantoate-beta-alanine ligase activity"/>
    <property type="evidence" value="ECO:0007669"/>
    <property type="project" value="UniProtKB-UniRule"/>
</dbReference>
<dbReference type="EMBL" id="JFHK01000004">
    <property type="protein sequence ID" value="OAA31212.1"/>
    <property type="molecule type" value="Genomic_DNA"/>
</dbReference>
<comment type="similarity">
    <text evidence="2 8">Belongs to the pantothenate synthetase family.</text>
</comment>
<evidence type="ECO:0000313" key="10">
    <source>
        <dbReference type="Proteomes" id="UP000077339"/>
    </source>
</evidence>
<evidence type="ECO:0000256" key="6">
    <source>
        <dbReference type="ARBA" id="ARBA00022840"/>
    </source>
</evidence>
<dbReference type="SUPFAM" id="SSF52374">
    <property type="entry name" value="Nucleotidylyl transferase"/>
    <property type="match status" value="1"/>
</dbReference>
<keyword evidence="3 8" id="KW-0436">Ligase</keyword>
<feature type="binding site" evidence="8">
    <location>
        <begin position="184"/>
        <end position="187"/>
    </location>
    <ligand>
        <name>ATP</name>
        <dbReference type="ChEBI" id="CHEBI:30616"/>
    </ligand>
</feature>
<feature type="binding site" evidence="8">
    <location>
        <position position="176"/>
    </location>
    <ligand>
        <name>ATP</name>
        <dbReference type="ChEBI" id="CHEBI:30616"/>
    </ligand>
</feature>
<dbReference type="FunFam" id="3.40.50.620:FF:000013">
    <property type="entry name" value="Pantothenate synthetase"/>
    <property type="match status" value="1"/>
</dbReference>
<evidence type="ECO:0000256" key="3">
    <source>
        <dbReference type="ARBA" id="ARBA00022598"/>
    </source>
</evidence>
<keyword evidence="8" id="KW-0963">Cytoplasm</keyword>
<dbReference type="AlphaFoldDB" id="A0A176K2H6"/>
<dbReference type="EC" id="6.3.2.1" evidence="8"/>
<gene>
    <name evidence="8" type="primary">panC</name>
    <name evidence="9" type="ORF">AT15_06865</name>
</gene>
<feature type="binding site" evidence="8">
    <location>
        <position position="61"/>
    </location>
    <ligand>
        <name>(R)-pantoate</name>
        <dbReference type="ChEBI" id="CHEBI:15980"/>
    </ligand>
</feature>
<dbReference type="Proteomes" id="UP000077339">
    <property type="component" value="Unassembled WGS sequence"/>
</dbReference>
<comment type="caution">
    <text evidence="9">The sequence shown here is derived from an EMBL/GenBank/DDBJ whole genome shotgun (WGS) entry which is preliminary data.</text>
</comment>
<evidence type="ECO:0000256" key="1">
    <source>
        <dbReference type="ARBA" id="ARBA00004990"/>
    </source>
</evidence>
<evidence type="ECO:0000256" key="5">
    <source>
        <dbReference type="ARBA" id="ARBA00022741"/>
    </source>
</evidence>
<keyword evidence="6 8" id="KW-0067">ATP-binding</keyword>
<feature type="binding site" evidence="8">
    <location>
        <begin position="30"/>
        <end position="37"/>
    </location>
    <ligand>
        <name>ATP</name>
        <dbReference type="ChEBI" id="CHEBI:30616"/>
    </ligand>
</feature>
<dbReference type="OrthoDB" id="9773087at2"/>